<dbReference type="Gene3D" id="1.20.900.10">
    <property type="entry name" value="Dbl homology (DH) domain"/>
    <property type="match status" value="1"/>
</dbReference>
<dbReference type="SUPFAM" id="SSF50729">
    <property type="entry name" value="PH domain-like"/>
    <property type="match status" value="1"/>
</dbReference>
<dbReference type="Pfam" id="PF22697">
    <property type="entry name" value="SOS1_NGEF_PH"/>
    <property type="match status" value="1"/>
</dbReference>
<evidence type="ECO:0000259" key="3">
    <source>
        <dbReference type="PROSITE" id="PS50010"/>
    </source>
</evidence>
<gene>
    <name evidence="4" type="ORF">AB6A40_008382</name>
</gene>
<dbReference type="Gene3D" id="2.30.29.30">
    <property type="entry name" value="Pleckstrin-homology domain (PH domain)/Phosphotyrosine-binding domain (PTB)"/>
    <property type="match status" value="1"/>
</dbReference>
<dbReference type="PROSITE" id="PS50003">
    <property type="entry name" value="PH_DOMAIN"/>
    <property type="match status" value="1"/>
</dbReference>
<dbReference type="InterPro" id="IPR055251">
    <property type="entry name" value="SOS1_NGEF_PH"/>
</dbReference>
<reference evidence="4 5" key="1">
    <citation type="submission" date="2024-08" db="EMBL/GenBank/DDBJ databases">
        <title>Gnathostoma spinigerum genome.</title>
        <authorList>
            <person name="Gonzalez-Bertolin B."/>
            <person name="Monzon S."/>
            <person name="Zaballos A."/>
            <person name="Jimenez P."/>
            <person name="Dekumyoy P."/>
            <person name="Varona S."/>
            <person name="Cuesta I."/>
            <person name="Sumanam S."/>
            <person name="Adisakwattana P."/>
            <person name="Gasser R.B."/>
            <person name="Hernandez-Gonzalez A."/>
            <person name="Young N.D."/>
            <person name="Perteguer M.J."/>
        </authorList>
    </citation>
    <scope>NUCLEOTIDE SEQUENCE [LARGE SCALE GENOMIC DNA]</scope>
    <source>
        <strain evidence="4">AL3</strain>
        <tissue evidence="4">Liver</tissue>
    </source>
</reference>
<dbReference type="PANTHER" id="PTHR45845:SF2">
    <property type="entry name" value="RIKEN CDNA D630003M21 GENE"/>
    <property type="match status" value="1"/>
</dbReference>
<dbReference type="Proteomes" id="UP001608902">
    <property type="component" value="Unassembled WGS sequence"/>
</dbReference>
<evidence type="ECO:0000256" key="1">
    <source>
        <dbReference type="ARBA" id="ARBA00022658"/>
    </source>
</evidence>
<dbReference type="InterPro" id="IPR052231">
    <property type="entry name" value="Rho_GEF_signaling-related"/>
</dbReference>
<evidence type="ECO:0000313" key="5">
    <source>
        <dbReference type="Proteomes" id="UP001608902"/>
    </source>
</evidence>
<dbReference type="PROSITE" id="PS00741">
    <property type="entry name" value="DH_1"/>
    <property type="match status" value="1"/>
</dbReference>
<organism evidence="4 5">
    <name type="scientific">Gnathostoma spinigerum</name>
    <dbReference type="NCBI Taxonomy" id="75299"/>
    <lineage>
        <taxon>Eukaryota</taxon>
        <taxon>Metazoa</taxon>
        <taxon>Ecdysozoa</taxon>
        <taxon>Nematoda</taxon>
        <taxon>Chromadorea</taxon>
        <taxon>Rhabditida</taxon>
        <taxon>Spirurina</taxon>
        <taxon>Gnathostomatomorpha</taxon>
        <taxon>Gnathostomatoidea</taxon>
        <taxon>Gnathostomatidae</taxon>
        <taxon>Gnathostoma</taxon>
    </lineage>
</organism>
<dbReference type="SMART" id="SM00325">
    <property type="entry name" value="RhoGEF"/>
    <property type="match status" value="1"/>
</dbReference>
<protein>
    <submittedName>
        <fullName evidence="4">Uncharacterized protein</fullName>
    </submittedName>
</protein>
<evidence type="ECO:0000313" key="4">
    <source>
        <dbReference type="EMBL" id="MFH4981673.1"/>
    </source>
</evidence>
<feature type="domain" description="DH" evidence="3">
    <location>
        <begin position="129"/>
        <end position="304"/>
    </location>
</feature>
<dbReference type="InterPro" id="IPR035899">
    <property type="entry name" value="DBL_dom_sf"/>
</dbReference>
<keyword evidence="5" id="KW-1185">Reference proteome</keyword>
<dbReference type="InterPro" id="IPR001849">
    <property type="entry name" value="PH_domain"/>
</dbReference>
<feature type="domain" description="PH" evidence="2">
    <location>
        <begin position="319"/>
        <end position="434"/>
    </location>
</feature>
<dbReference type="InterPro" id="IPR000219">
    <property type="entry name" value="DH_dom"/>
</dbReference>
<comment type="caution">
    <text evidence="4">The sequence shown here is derived from an EMBL/GenBank/DDBJ whole genome shotgun (WGS) entry which is preliminary data.</text>
</comment>
<name>A0ABD6EX72_9BILA</name>
<dbReference type="InterPro" id="IPR011993">
    <property type="entry name" value="PH-like_dom_sf"/>
</dbReference>
<dbReference type="AlphaFoldDB" id="A0ABD6EX72"/>
<dbReference type="EMBL" id="JBGFUD010007658">
    <property type="protein sequence ID" value="MFH4981673.1"/>
    <property type="molecule type" value="Genomic_DNA"/>
</dbReference>
<dbReference type="Pfam" id="PF00621">
    <property type="entry name" value="RhoGEF"/>
    <property type="match status" value="1"/>
</dbReference>
<dbReference type="GO" id="GO:0005085">
    <property type="term" value="F:guanyl-nucleotide exchange factor activity"/>
    <property type="evidence" value="ECO:0007669"/>
    <property type="project" value="UniProtKB-KW"/>
</dbReference>
<dbReference type="PROSITE" id="PS50010">
    <property type="entry name" value="DH_2"/>
    <property type="match status" value="1"/>
</dbReference>
<dbReference type="SUPFAM" id="SSF48065">
    <property type="entry name" value="DBL homology domain (DH-domain)"/>
    <property type="match status" value="1"/>
</dbReference>
<sequence length="559" mass="63769">MSTNTLYKRLDQRRSVCSINQRPPNPFLVNGAARPGSARFISSRKPRTSIFRSGLFYSPEAECSAAMSSFHILDDSFSLNEELSRPSSCISASPSAVDFPVQPDYTDVVQQWLNPDKNSDANYRIECTVIRDLLDSEVDYVNALRTAVQDYMPEMVRFDLPTTMRGKKFIVFGNIEKLLQFHAHVFLPQLISRLRFRSADESLSTTVAQLFVDHSSSFCLYALYAKNKPKSDQLLKESASVFFKNIQNSKTNDLSRLLIRPIERIGKYTLALQQLHDATPPHDMDAIELLQSAIKSVCHQIRHGADLLAMEQIIGCDLNLREQGNLLRHDTMSVVEKRGIYSKKRLRSVFLFENCVVLTKPKFCRSPKNGTFDELKYKGSIQMTDCGLTEMVKDSKVKFELWFRKQRNSFTYVLEAQTSYVRDVWVDEIRRILWNQAIRSREENLREKANMGQVTSLSYVQLRPNAGTIRERMNFEGARRPRSLISLTASSCSSSNATLRMHNNLGLKMNETLSDLCCVDEIDESVDGSVLNTLVTHPAERYFSVPRMRAPPLPHSKPS</sequence>
<proteinExistence type="predicted"/>
<keyword evidence="1" id="KW-0344">Guanine-nucleotide releasing factor</keyword>
<evidence type="ECO:0000259" key="2">
    <source>
        <dbReference type="PROSITE" id="PS50003"/>
    </source>
</evidence>
<dbReference type="CDD" id="cd00160">
    <property type="entry name" value="RhoGEF"/>
    <property type="match status" value="1"/>
</dbReference>
<accession>A0ABD6EX72</accession>
<dbReference type="SMART" id="SM00233">
    <property type="entry name" value="PH"/>
    <property type="match status" value="1"/>
</dbReference>
<dbReference type="PANTHER" id="PTHR45845">
    <property type="entry name" value="RHO GUANINE NUCLEOTIDE EXCHANGE FACTOR-RELATED"/>
    <property type="match status" value="1"/>
</dbReference>
<dbReference type="InterPro" id="IPR001331">
    <property type="entry name" value="GDS_CDC24_CS"/>
</dbReference>